<reference evidence="1" key="1">
    <citation type="submission" date="2019-10" db="EMBL/GenBank/DDBJ databases">
        <authorList>
            <person name="Paulsen S."/>
        </authorList>
    </citation>
    <scope>NUCLEOTIDE SEQUENCE</scope>
    <source>
        <strain evidence="1">LMG 19692</strain>
    </source>
</reference>
<evidence type="ECO:0000313" key="2">
    <source>
        <dbReference type="EMBL" id="WOX29361.1"/>
    </source>
</evidence>
<evidence type="ECO:0000313" key="4">
    <source>
        <dbReference type="Proteomes" id="UP001304419"/>
    </source>
</evidence>
<name>A0A8I2H5T4_9GAMM</name>
<reference evidence="2 4" key="2">
    <citation type="submission" date="2023-10" db="EMBL/GenBank/DDBJ databases">
        <title>To unveil natural product biosynthetic capacity in Pseudoalteromonas.</title>
        <authorList>
            <person name="Wang J."/>
        </authorList>
    </citation>
    <scope>NUCLEOTIDE SEQUENCE [LARGE SCALE GENOMIC DNA]</scope>
    <source>
        <strain evidence="2 4">DSM 15914</strain>
    </source>
</reference>
<dbReference type="Proteomes" id="UP000646877">
    <property type="component" value="Unassembled WGS sequence"/>
</dbReference>
<sequence length="165" mass="18753">MNALSDGFLLVDSNWDFSQELVEHLQNVRSSQASNIIIAGDNTKQMLKMMFKEQIKDYCYCDFDNEISVSELASYLHRHHNIHAVLLYSLDYHLATEEQRFIFDSLHPHRFLIEQSPQGFQITKLHSQALINHLSCHPDTAGLPDPDLMLAKLTGLLCGKAKVAG</sequence>
<accession>A0A8I2H5T4</accession>
<gene>
    <name evidence="1" type="ORF">F9Y85_19980</name>
    <name evidence="2" type="ORF">R5H13_03560</name>
</gene>
<dbReference type="RefSeq" id="WP_039494456.1">
    <property type="nucleotide sequence ID" value="NZ_CBCSDF010000020.1"/>
</dbReference>
<organism evidence="1 3">
    <name type="scientific">Pseudoalteromonas maricaloris</name>
    <dbReference type="NCBI Taxonomy" id="184924"/>
    <lineage>
        <taxon>Bacteria</taxon>
        <taxon>Pseudomonadati</taxon>
        <taxon>Pseudomonadota</taxon>
        <taxon>Gammaproteobacteria</taxon>
        <taxon>Alteromonadales</taxon>
        <taxon>Pseudoalteromonadaceae</taxon>
        <taxon>Pseudoalteromonas</taxon>
    </lineage>
</organism>
<dbReference type="Proteomes" id="UP001304419">
    <property type="component" value="Chromosome 1"/>
</dbReference>
<dbReference type="GeneID" id="67500683"/>
<dbReference type="EMBL" id="CP137578">
    <property type="protein sequence ID" value="WOX29361.1"/>
    <property type="molecule type" value="Genomic_DNA"/>
</dbReference>
<dbReference type="AlphaFoldDB" id="A0A8I2H5T4"/>
<evidence type="ECO:0000313" key="3">
    <source>
        <dbReference type="Proteomes" id="UP000646877"/>
    </source>
</evidence>
<dbReference type="EMBL" id="WEIA01000016">
    <property type="protein sequence ID" value="NLR23553.1"/>
    <property type="molecule type" value="Genomic_DNA"/>
</dbReference>
<proteinExistence type="predicted"/>
<keyword evidence="4" id="KW-1185">Reference proteome</keyword>
<evidence type="ECO:0000313" key="1">
    <source>
        <dbReference type="EMBL" id="NLR23553.1"/>
    </source>
</evidence>
<protein>
    <submittedName>
        <fullName evidence="1">Uncharacterized protein</fullName>
    </submittedName>
</protein>